<organism evidence="3">
    <name type="scientific">Drosophila sechellia</name>
    <name type="common">Fruit fly</name>
    <dbReference type="NCBI Taxonomy" id="7238"/>
    <lineage>
        <taxon>Eukaryota</taxon>
        <taxon>Metazoa</taxon>
        <taxon>Ecdysozoa</taxon>
        <taxon>Arthropoda</taxon>
        <taxon>Hexapoda</taxon>
        <taxon>Insecta</taxon>
        <taxon>Pterygota</taxon>
        <taxon>Neoptera</taxon>
        <taxon>Endopterygota</taxon>
        <taxon>Diptera</taxon>
        <taxon>Brachycera</taxon>
        <taxon>Muscomorpha</taxon>
        <taxon>Ephydroidea</taxon>
        <taxon>Drosophilidae</taxon>
        <taxon>Drosophila</taxon>
        <taxon>Sophophora</taxon>
    </lineage>
</organism>
<evidence type="ECO:0000313" key="3">
    <source>
        <dbReference type="Proteomes" id="UP000001292"/>
    </source>
</evidence>
<feature type="region of interest" description="Disordered" evidence="1">
    <location>
        <begin position="39"/>
        <end position="60"/>
    </location>
</feature>
<dbReference type="AlphaFoldDB" id="B4HTT5"/>
<dbReference type="EMBL" id="CH480817">
    <property type="protein sequence ID" value="EDW50356.1"/>
    <property type="molecule type" value="Genomic_DNA"/>
</dbReference>
<gene>
    <name evidence="2" type="primary">Dsec\GM14044</name>
    <name evidence="2" type="ORF">Dsec_GM14044</name>
</gene>
<evidence type="ECO:0000256" key="1">
    <source>
        <dbReference type="SAM" id="MobiDB-lite"/>
    </source>
</evidence>
<sequence>MNSIAFSSPVLHIFHMPRTSGGFVYLSIFASRGICVRARPEKTPSKPPGEKQGEEVKGLR</sequence>
<reference evidence="2 3" key="1">
    <citation type="journal article" date="2007" name="Nature">
        <title>Evolution of genes and genomes on the Drosophila phylogeny.</title>
        <authorList>
            <consortium name="Drosophila 12 Genomes Consortium"/>
            <person name="Clark A.G."/>
            <person name="Eisen M.B."/>
            <person name="Smith D.R."/>
            <person name="Bergman C.M."/>
            <person name="Oliver B."/>
            <person name="Markow T.A."/>
            <person name="Kaufman T.C."/>
            <person name="Kellis M."/>
            <person name="Gelbart W."/>
            <person name="Iyer V.N."/>
            <person name="Pollard D.A."/>
            <person name="Sackton T.B."/>
            <person name="Larracuente A.M."/>
            <person name="Singh N.D."/>
            <person name="Abad J.P."/>
            <person name="Abt D.N."/>
            <person name="Adryan B."/>
            <person name="Aguade M."/>
            <person name="Akashi H."/>
            <person name="Anderson W.W."/>
            <person name="Aquadro C.F."/>
            <person name="Ardell D.H."/>
            <person name="Arguello R."/>
            <person name="Artieri C.G."/>
            <person name="Barbash D.A."/>
            <person name="Barker D."/>
            <person name="Barsanti P."/>
            <person name="Batterham P."/>
            <person name="Batzoglou S."/>
            <person name="Begun D."/>
            <person name="Bhutkar A."/>
            <person name="Blanco E."/>
            <person name="Bosak S.A."/>
            <person name="Bradley R.K."/>
            <person name="Brand A.D."/>
            <person name="Brent M.R."/>
            <person name="Brooks A.N."/>
            <person name="Brown R.H."/>
            <person name="Butlin R.K."/>
            <person name="Caggese C."/>
            <person name="Calvi B.R."/>
            <person name="Bernardo de Carvalho A."/>
            <person name="Caspi A."/>
            <person name="Castrezana S."/>
            <person name="Celniker S.E."/>
            <person name="Chang J.L."/>
            <person name="Chapple C."/>
            <person name="Chatterji S."/>
            <person name="Chinwalla A."/>
            <person name="Civetta A."/>
            <person name="Clifton S.W."/>
            <person name="Comeron J.M."/>
            <person name="Costello J.C."/>
            <person name="Coyne J.A."/>
            <person name="Daub J."/>
            <person name="David R.G."/>
            <person name="Delcher A.L."/>
            <person name="Delehaunty K."/>
            <person name="Do C.B."/>
            <person name="Ebling H."/>
            <person name="Edwards K."/>
            <person name="Eickbush T."/>
            <person name="Evans J.D."/>
            <person name="Filipski A."/>
            <person name="Findeiss S."/>
            <person name="Freyhult E."/>
            <person name="Fulton L."/>
            <person name="Fulton R."/>
            <person name="Garcia A.C."/>
            <person name="Gardiner A."/>
            <person name="Garfield D.A."/>
            <person name="Garvin B.E."/>
            <person name="Gibson G."/>
            <person name="Gilbert D."/>
            <person name="Gnerre S."/>
            <person name="Godfrey J."/>
            <person name="Good R."/>
            <person name="Gotea V."/>
            <person name="Gravely B."/>
            <person name="Greenberg A.J."/>
            <person name="Griffiths-Jones S."/>
            <person name="Gross S."/>
            <person name="Guigo R."/>
            <person name="Gustafson E.A."/>
            <person name="Haerty W."/>
            <person name="Hahn M.W."/>
            <person name="Halligan D.L."/>
            <person name="Halpern A.L."/>
            <person name="Halter G.M."/>
            <person name="Han M.V."/>
            <person name="Heger A."/>
            <person name="Hillier L."/>
            <person name="Hinrichs A.S."/>
            <person name="Holmes I."/>
            <person name="Hoskins R.A."/>
            <person name="Hubisz M.J."/>
            <person name="Hultmark D."/>
            <person name="Huntley M.A."/>
            <person name="Jaffe D.B."/>
            <person name="Jagadeeshan S."/>
            <person name="Jeck W.R."/>
            <person name="Johnson J."/>
            <person name="Jones C.D."/>
            <person name="Jordan W.C."/>
            <person name="Karpen G.H."/>
            <person name="Kataoka E."/>
            <person name="Keightley P.D."/>
            <person name="Kheradpour P."/>
            <person name="Kirkness E.F."/>
            <person name="Koerich L.B."/>
            <person name="Kristiansen K."/>
            <person name="Kudrna D."/>
            <person name="Kulathinal R.J."/>
            <person name="Kumar S."/>
            <person name="Kwok R."/>
            <person name="Lander E."/>
            <person name="Langley C.H."/>
            <person name="Lapoint R."/>
            <person name="Lazzaro B.P."/>
            <person name="Lee S.J."/>
            <person name="Levesque L."/>
            <person name="Li R."/>
            <person name="Lin C.F."/>
            <person name="Lin M.F."/>
            <person name="Lindblad-Toh K."/>
            <person name="Llopart A."/>
            <person name="Long M."/>
            <person name="Low L."/>
            <person name="Lozovsky E."/>
            <person name="Lu J."/>
            <person name="Luo M."/>
            <person name="Machado C.A."/>
            <person name="Makalowski W."/>
            <person name="Marzo M."/>
            <person name="Matsuda M."/>
            <person name="Matzkin L."/>
            <person name="McAllister B."/>
            <person name="McBride C.S."/>
            <person name="McKernan B."/>
            <person name="McKernan K."/>
            <person name="Mendez-Lago M."/>
            <person name="Minx P."/>
            <person name="Mollenhauer M.U."/>
            <person name="Montooth K."/>
            <person name="Mount S.M."/>
            <person name="Mu X."/>
            <person name="Myers E."/>
            <person name="Negre B."/>
            <person name="Newfeld S."/>
            <person name="Nielsen R."/>
            <person name="Noor M.A."/>
            <person name="O'Grady P."/>
            <person name="Pachter L."/>
            <person name="Papaceit M."/>
            <person name="Parisi M.J."/>
            <person name="Parisi M."/>
            <person name="Parts L."/>
            <person name="Pedersen J.S."/>
            <person name="Pesole G."/>
            <person name="Phillippy A.M."/>
            <person name="Ponting C.P."/>
            <person name="Pop M."/>
            <person name="Porcelli D."/>
            <person name="Powell J.R."/>
            <person name="Prohaska S."/>
            <person name="Pruitt K."/>
            <person name="Puig M."/>
            <person name="Quesneville H."/>
            <person name="Ram K.R."/>
            <person name="Rand D."/>
            <person name="Rasmussen M.D."/>
            <person name="Reed L.K."/>
            <person name="Reenan R."/>
            <person name="Reily A."/>
            <person name="Remington K.A."/>
            <person name="Rieger T.T."/>
            <person name="Ritchie M.G."/>
            <person name="Robin C."/>
            <person name="Rogers Y.H."/>
            <person name="Rohde C."/>
            <person name="Rozas J."/>
            <person name="Rubenfield M.J."/>
            <person name="Ruiz A."/>
            <person name="Russo S."/>
            <person name="Salzberg S.L."/>
            <person name="Sanchez-Gracia A."/>
            <person name="Saranga D.J."/>
            <person name="Sato H."/>
            <person name="Schaeffer S.W."/>
            <person name="Schatz M.C."/>
            <person name="Schlenke T."/>
            <person name="Schwartz R."/>
            <person name="Segarra C."/>
            <person name="Singh R.S."/>
            <person name="Sirot L."/>
            <person name="Sirota M."/>
            <person name="Sisneros N.B."/>
            <person name="Smith C.D."/>
            <person name="Smith T.F."/>
            <person name="Spieth J."/>
            <person name="Stage D.E."/>
            <person name="Stark A."/>
            <person name="Stephan W."/>
            <person name="Strausberg R.L."/>
            <person name="Strempel S."/>
            <person name="Sturgill D."/>
            <person name="Sutton G."/>
            <person name="Sutton G.G."/>
            <person name="Tao W."/>
            <person name="Teichmann S."/>
            <person name="Tobari Y.N."/>
            <person name="Tomimura Y."/>
            <person name="Tsolas J.M."/>
            <person name="Valente V.L."/>
            <person name="Venter E."/>
            <person name="Venter J.C."/>
            <person name="Vicario S."/>
            <person name="Vieira F.G."/>
            <person name="Vilella A.J."/>
            <person name="Villasante A."/>
            <person name="Walenz B."/>
            <person name="Wang J."/>
            <person name="Wasserman M."/>
            <person name="Watts T."/>
            <person name="Wilson D."/>
            <person name="Wilson R.K."/>
            <person name="Wing R.A."/>
            <person name="Wolfner M.F."/>
            <person name="Wong A."/>
            <person name="Wong G.K."/>
            <person name="Wu C.I."/>
            <person name="Wu G."/>
            <person name="Yamamoto D."/>
            <person name="Yang H.P."/>
            <person name="Yang S.P."/>
            <person name="Yorke J.A."/>
            <person name="Yoshida K."/>
            <person name="Zdobnov E."/>
            <person name="Zhang P."/>
            <person name="Zhang Y."/>
            <person name="Zimin A.V."/>
            <person name="Baldwin J."/>
            <person name="Abdouelleil A."/>
            <person name="Abdulkadir J."/>
            <person name="Abebe A."/>
            <person name="Abera B."/>
            <person name="Abreu J."/>
            <person name="Acer S.C."/>
            <person name="Aftuck L."/>
            <person name="Alexander A."/>
            <person name="An P."/>
            <person name="Anderson E."/>
            <person name="Anderson S."/>
            <person name="Arachi H."/>
            <person name="Azer M."/>
            <person name="Bachantsang P."/>
            <person name="Barry A."/>
            <person name="Bayul T."/>
            <person name="Berlin A."/>
            <person name="Bessette D."/>
            <person name="Bloom T."/>
            <person name="Blye J."/>
            <person name="Boguslavskiy L."/>
            <person name="Bonnet C."/>
            <person name="Boukhgalter B."/>
            <person name="Bourzgui I."/>
            <person name="Brown A."/>
            <person name="Cahill P."/>
            <person name="Channer S."/>
            <person name="Cheshatsang Y."/>
            <person name="Chuda L."/>
            <person name="Citroen M."/>
            <person name="Collymore A."/>
            <person name="Cooke P."/>
            <person name="Costello M."/>
            <person name="D'Aco K."/>
            <person name="Daza R."/>
            <person name="De Haan G."/>
            <person name="DeGray S."/>
            <person name="DeMaso C."/>
            <person name="Dhargay N."/>
            <person name="Dooley K."/>
            <person name="Dooley E."/>
            <person name="Doricent M."/>
            <person name="Dorje P."/>
            <person name="Dorjee K."/>
            <person name="Dupes A."/>
            <person name="Elong R."/>
            <person name="Falk J."/>
            <person name="Farina A."/>
            <person name="Faro S."/>
            <person name="Ferguson D."/>
            <person name="Fisher S."/>
            <person name="Foley C.D."/>
            <person name="Franke A."/>
            <person name="Friedrich D."/>
            <person name="Gadbois L."/>
            <person name="Gearin G."/>
            <person name="Gearin C.R."/>
            <person name="Giannoukos G."/>
            <person name="Goode T."/>
            <person name="Graham J."/>
            <person name="Grandbois E."/>
            <person name="Grewal S."/>
            <person name="Gyaltsen K."/>
            <person name="Hafez N."/>
            <person name="Hagos B."/>
            <person name="Hall J."/>
            <person name="Henson C."/>
            <person name="Hollinger A."/>
            <person name="Honan T."/>
            <person name="Huard M.D."/>
            <person name="Hughes L."/>
            <person name="Hurhula B."/>
            <person name="Husby M.E."/>
            <person name="Kamat A."/>
            <person name="Kanga B."/>
            <person name="Kashin S."/>
            <person name="Khazanovich D."/>
            <person name="Kisner P."/>
            <person name="Lance K."/>
            <person name="Lara M."/>
            <person name="Lee W."/>
            <person name="Lennon N."/>
            <person name="Letendre F."/>
            <person name="LeVine R."/>
            <person name="Lipovsky A."/>
            <person name="Liu X."/>
            <person name="Liu J."/>
            <person name="Liu S."/>
            <person name="Lokyitsang T."/>
            <person name="Lokyitsang Y."/>
            <person name="Lubonja R."/>
            <person name="Lui A."/>
            <person name="MacDonald P."/>
            <person name="Magnisalis V."/>
            <person name="Maru K."/>
            <person name="Matthews C."/>
            <person name="McCusker W."/>
            <person name="McDonough S."/>
            <person name="Mehta T."/>
            <person name="Meldrim J."/>
            <person name="Meneus L."/>
            <person name="Mihai O."/>
            <person name="Mihalev A."/>
            <person name="Mihova T."/>
            <person name="Mittelman R."/>
            <person name="Mlenga V."/>
            <person name="Montmayeur A."/>
            <person name="Mulrain L."/>
            <person name="Navidi A."/>
            <person name="Naylor J."/>
            <person name="Negash T."/>
            <person name="Nguyen T."/>
            <person name="Nguyen N."/>
            <person name="Nicol R."/>
            <person name="Norbu C."/>
            <person name="Norbu N."/>
            <person name="Novod N."/>
            <person name="O'Neill B."/>
            <person name="Osman S."/>
            <person name="Markiewicz E."/>
            <person name="Oyono O.L."/>
            <person name="Patti C."/>
            <person name="Phunkhang P."/>
            <person name="Pierre F."/>
            <person name="Priest M."/>
            <person name="Raghuraman S."/>
            <person name="Rege F."/>
            <person name="Reyes R."/>
            <person name="Rise C."/>
            <person name="Rogov P."/>
            <person name="Ross K."/>
            <person name="Ryan E."/>
            <person name="Settipalli S."/>
            <person name="Shea T."/>
            <person name="Sherpa N."/>
            <person name="Shi L."/>
            <person name="Shih D."/>
            <person name="Sparrow T."/>
            <person name="Spaulding J."/>
            <person name="Stalker J."/>
            <person name="Stange-Thomann N."/>
            <person name="Stavropoulos S."/>
            <person name="Stone C."/>
            <person name="Strader C."/>
            <person name="Tesfaye S."/>
            <person name="Thomson T."/>
            <person name="Thoulutsang Y."/>
            <person name="Thoulutsang D."/>
            <person name="Topham K."/>
            <person name="Topping I."/>
            <person name="Tsamla T."/>
            <person name="Vassiliev H."/>
            <person name="Vo A."/>
            <person name="Wangchuk T."/>
            <person name="Wangdi T."/>
            <person name="Weiand M."/>
            <person name="Wilkinson J."/>
            <person name="Wilson A."/>
            <person name="Yadav S."/>
            <person name="Young G."/>
            <person name="Yu Q."/>
            <person name="Zembek L."/>
            <person name="Zhong D."/>
            <person name="Zimmer A."/>
            <person name="Zwirko Z."/>
            <person name="Jaffe D.B."/>
            <person name="Alvarez P."/>
            <person name="Brockman W."/>
            <person name="Butler J."/>
            <person name="Chin C."/>
            <person name="Gnerre S."/>
            <person name="Grabherr M."/>
            <person name="Kleber M."/>
            <person name="Mauceli E."/>
            <person name="MacCallum I."/>
        </authorList>
    </citation>
    <scope>NUCLEOTIDE SEQUENCE [LARGE SCALE GENOMIC DNA]</scope>
    <source>
        <strain evidence="3">Rob3c / Tucson 14021-0248.25</strain>
    </source>
</reference>
<evidence type="ECO:0000313" key="2">
    <source>
        <dbReference type="EMBL" id="EDW50356.1"/>
    </source>
</evidence>
<proteinExistence type="predicted"/>
<dbReference type="Proteomes" id="UP000001292">
    <property type="component" value="Unassembled WGS sequence"/>
</dbReference>
<name>B4HTT5_DROSE</name>
<keyword evidence="3" id="KW-1185">Reference proteome</keyword>
<dbReference type="HOGENOM" id="CLU_2944158_0_0_1"/>
<accession>B4HTT5</accession>
<protein>
    <submittedName>
        <fullName evidence="2">GM14044</fullName>
    </submittedName>
</protein>